<proteinExistence type="predicted"/>
<accession>A0ACC1MA58</accession>
<protein>
    <submittedName>
        <fullName evidence="1">Transcriptional regulator opi1</fullName>
    </submittedName>
</protein>
<sequence>MSNFANGAEIAQLEDGGGSSSNTDGAKVASLLGARESTSAVSSASARVSIAGLVNSVDHTTAEAAEALGILRGSKEEGESAEAQSFFIQRVQAIPIVNSALGIYDRSRQSSALLRAGTSVIESGVRKMCQPITKRIGVAQLDSFACRQLDNLGYSEVTAGGGESSSGLGHPMANLRKRTKDQAEDPAAGAQPSSSSATTTEAYDNGKGKASERSSSDASGRWRVGSLVASARDRAVAYREDSVRRLRYCLEWVAYATALLQQHIDELKRLLAALQDAARVAFARGAAASPSSHAYTPIPLLEQSQQQQPEVLGPADAAERLHRARREIVGAVRKAVGVVSHYAGSVLPGEARRQVRDLILNLPGRWAAVDTSSGGTSAAGSCSPSIASVGGGSPGPMSPPSHSRHASDATLSSSPAHIDANVRRTLAFATESFYMLNNVRAVFQNLYTNAERWIGAGAPAVQAAAEAAENGGGSAFTAYRDPPPGFDEFSAKTWQNPRGDLRRRLPHAATGTAAGDMVNNSQSLADIGERMQRMDVEEEGMNDDDHDAILFKRNRTREPTPDVFAR</sequence>
<dbReference type="EMBL" id="JANBVB010000013">
    <property type="protein sequence ID" value="KAJ2900027.1"/>
    <property type="molecule type" value="Genomic_DNA"/>
</dbReference>
<reference evidence="1" key="1">
    <citation type="submission" date="2022-07" db="EMBL/GenBank/DDBJ databases">
        <title>Phylogenomic reconstructions and comparative analyses of Kickxellomycotina fungi.</title>
        <authorList>
            <person name="Reynolds N.K."/>
            <person name="Stajich J.E."/>
            <person name="Barry K."/>
            <person name="Grigoriev I.V."/>
            <person name="Crous P."/>
            <person name="Smith M.E."/>
        </authorList>
    </citation>
    <scope>NUCLEOTIDE SEQUENCE</scope>
    <source>
        <strain evidence="1">CBS 190363</strain>
    </source>
</reference>
<organism evidence="1 2">
    <name type="scientific">Coemansia aciculifera</name>
    <dbReference type="NCBI Taxonomy" id="417176"/>
    <lineage>
        <taxon>Eukaryota</taxon>
        <taxon>Fungi</taxon>
        <taxon>Fungi incertae sedis</taxon>
        <taxon>Zoopagomycota</taxon>
        <taxon>Kickxellomycotina</taxon>
        <taxon>Kickxellomycetes</taxon>
        <taxon>Kickxellales</taxon>
        <taxon>Kickxellaceae</taxon>
        <taxon>Coemansia</taxon>
    </lineage>
</organism>
<gene>
    <name evidence="1" type="primary">OPI1</name>
    <name evidence="1" type="ORF">IWW38_000735</name>
</gene>
<keyword evidence="2" id="KW-1185">Reference proteome</keyword>
<dbReference type="Proteomes" id="UP001139981">
    <property type="component" value="Unassembled WGS sequence"/>
</dbReference>
<evidence type="ECO:0000313" key="2">
    <source>
        <dbReference type="Proteomes" id="UP001139981"/>
    </source>
</evidence>
<evidence type="ECO:0000313" key="1">
    <source>
        <dbReference type="EMBL" id="KAJ2900027.1"/>
    </source>
</evidence>
<name>A0ACC1MA58_9FUNG</name>
<comment type="caution">
    <text evidence="1">The sequence shown here is derived from an EMBL/GenBank/DDBJ whole genome shotgun (WGS) entry which is preliminary data.</text>
</comment>